<feature type="region of interest" description="Disordered" evidence="1">
    <location>
        <begin position="24"/>
        <end position="64"/>
    </location>
</feature>
<dbReference type="GeneID" id="87830705"/>
<organism evidence="2 3">
    <name type="scientific">Parathielavia appendiculata</name>
    <dbReference type="NCBI Taxonomy" id="2587402"/>
    <lineage>
        <taxon>Eukaryota</taxon>
        <taxon>Fungi</taxon>
        <taxon>Dikarya</taxon>
        <taxon>Ascomycota</taxon>
        <taxon>Pezizomycotina</taxon>
        <taxon>Sordariomycetes</taxon>
        <taxon>Sordariomycetidae</taxon>
        <taxon>Sordariales</taxon>
        <taxon>Chaetomiaceae</taxon>
        <taxon>Parathielavia</taxon>
    </lineage>
</organism>
<sequence>MPRYGDGPSDDAIPKAAHNIIYGAGPEQSDHVARADKTAPLSEHEKGLGLESERLYSSAGDISR</sequence>
<comment type="caution">
    <text evidence="2">The sequence shown here is derived from an EMBL/GenBank/DDBJ whole genome shotgun (WGS) entry which is preliminary data.</text>
</comment>
<evidence type="ECO:0000313" key="2">
    <source>
        <dbReference type="EMBL" id="KAK4119287.1"/>
    </source>
</evidence>
<gene>
    <name evidence="2" type="ORF">N657DRAFT_650405</name>
</gene>
<reference evidence="2" key="2">
    <citation type="submission" date="2023-05" db="EMBL/GenBank/DDBJ databases">
        <authorList>
            <consortium name="Lawrence Berkeley National Laboratory"/>
            <person name="Steindorff A."/>
            <person name="Hensen N."/>
            <person name="Bonometti L."/>
            <person name="Westerberg I."/>
            <person name="Brannstrom I.O."/>
            <person name="Guillou S."/>
            <person name="Cros-Aarteil S."/>
            <person name="Calhoun S."/>
            <person name="Haridas S."/>
            <person name="Kuo A."/>
            <person name="Mondo S."/>
            <person name="Pangilinan J."/>
            <person name="Riley R."/>
            <person name="Labutti K."/>
            <person name="Andreopoulos B."/>
            <person name="Lipzen A."/>
            <person name="Chen C."/>
            <person name="Yanf M."/>
            <person name="Daum C."/>
            <person name="Ng V."/>
            <person name="Clum A."/>
            <person name="Ohm R."/>
            <person name="Martin F."/>
            <person name="Silar P."/>
            <person name="Natvig D."/>
            <person name="Lalanne C."/>
            <person name="Gautier V."/>
            <person name="Ament-Velasquez S.L."/>
            <person name="Kruys A."/>
            <person name="Hutchinson M.I."/>
            <person name="Powell A.J."/>
            <person name="Barry K."/>
            <person name="Miller A.N."/>
            <person name="Grigoriev I.V."/>
            <person name="Debuchy R."/>
            <person name="Gladieux P."/>
            <person name="Thoren M.H."/>
            <person name="Johannesson H."/>
        </authorList>
    </citation>
    <scope>NUCLEOTIDE SEQUENCE</scope>
    <source>
        <strain evidence="2">CBS 731.68</strain>
    </source>
</reference>
<dbReference type="EMBL" id="MU853251">
    <property type="protein sequence ID" value="KAK4119287.1"/>
    <property type="molecule type" value="Genomic_DNA"/>
</dbReference>
<accession>A0AAN6YZD2</accession>
<reference evidence="2" key="1">
    <citation type="journal article" date="2023" name="Mol. Phylogenet. Evol.">
        <title>Genome-scale phylogeny and comparative genomics of the fungal order Sordariales.</title>
        <authorList>
            <person name="Hensen N."/>
            <person name="Bonometti L."/>
            <person name="Westerberg I."/>
            <person name="Brannstrom I.O."/>
            <person name="Guillou S."/>
            <person name="Cros-Aarteil S."/>
            <person name="Calhoun S."/>
            <person name="Haridas S."/>
            <person name="Kuo A."/>
            <person name="Mondo S."/>
            <person name="Pangilinan J."/>
            <person name="Riley R."/>
            <person name="LaButti K."/>
            <person name="Andreopoulos B."/>
            <person name="Lipzen A."/>
            <person name="Chen C."/>
            <person name="Yan M."/>
            <person name="Daum C."/>
            <person name="Ng V."/>
            <person name="Clum A."/>
            <person name="Steindorff A."/>
            <person name="Ohm R.A."/>
            <person name="Martin F."/>
            <person name="Silar P."/>
            <person name="Natvig D.O."/>
            <person name="Lalanne C."/>
            <person name="Gautier V."/>
            <person name="Ament-Velasquez S.L."/>
            <person name="Kruys A."/>
            <person name="Hutchinson M.I."/>
            <person name="Powell A.J."/>
            <person name="Barry K."/>
            <person name="Miller A.N."/>
            <person name="Grigoriev I.V."/>
            <person name="Debuchy R."/>
            <person name="Gladieux P."/>
            <person name="Hiltunen Thoren M."/>
            <person name="Johannesson H."/>
        </authorList>
    </citation>
    <scope>NUCLEOTIDE SEQUENCE</scope>
    <source>
        <strain evidence="2">CBS 731.68</strain>
    </source>
</reference>
<dbReference type="Proteomes" id="UP001302602">
    <property type="component" value="Unassembled WGS sequence"/>
</dbReference>
<name>A0AAN6YZD2_9PEZI</name>
<keyword evidence="3" id="KW-1185">Reference proteome</keyword>
<protein>
    <submittedName>
        <fullName evidence="2">Uncharacterized protein</fullName>
    </submittedName>
</protein>
<dbReference type="RefSeq" id="XP_062643060.1">
    <property type="nucleotide sequence ID" value="XM_062793936.1"/>
</dbReference>
<evidence type="ECO:0000313" key="3">
    <source>
        <dbReference type="Proteomes" id="UP001302602"/>
    </source>
</evidence>
<dbReference type="AlphaFoldDB" id="A0AAN6YZD2"/>
<proteinExistence type="predicted"/>
<evidence type="ECO:0000256" key="1">
    <source>
        <dbReference type="SAM" id="MobiDB-lite"/>
    </source>
</evidence>
<feature type="compositionally biased region" description="Basic and acidic residues" evidence="1">
    <location>
        <begin position="28"/>
        <end position="54"/>
    </location>
</feature>